<dbReference type="Pfam" id="PF00440">
    <property type="entry name" value="TetR_N"/>
    <property type="match status" value="1"/>
</dbReference>
<keyword evidence="3" id="KW-0804">Transcription</keyword>
<keyword evidence="7" id="KW-1185">Reference proteome</keyword>
<dbReference type="InterPro" id="IPR001647">
    <property type="entry name" value="HTH_TetR"/>
</dbReference>
<proteinExistence type="predicted"/>
<gene>
    <name evidence="6" type="ORF">FC83_GL000079</name>
</gene>
<protein>
    <submittedName>
        <fullName evidence="6">Transctiptional regulator, TetR family</fullName>
    </submittedName>
</protein>
<reference evidence="6 7" key="1">
    <citation type="journal article" date="2015" name="Genome Announc.">
        <title>Expanding the biotechnology potential of lactobacilli through comparative genomics of 213 strains and associated genera.</title>
        <authorList>
            <person name="Sun Z."/>
            <person name="Harris H.M."/>
            <person name="McCann A."/>
            <person name="Guo C."/>
            <person name="Argimon S."/>
            <person name="Zhang W."/>
            <person name="Yang X."/>
            <person name="Jeffery I.B."/>
            <person name="Cooney J.C."/>
            <person name="Kagawa T.F."/>
            <person name="Liu W."/>
            <person name="Song Y."/>
            <person name="Salvetti E."/>
            <person name="Wrobel A."/>
            <person name="Rasinkangas P."/>
            <person name="Parkhill J."/>
            <person name="Rea M.C."/>
            <person name="O'Sullivan O."/>
            <person name="Ritari J."/>
            <person name="Douillard F.P."/>
            <person name="Paul Ross R."/>
            <person name="Yang R."/>
            <person name="Briner A.E."/>
            <person name="Felis G.E."/>
            <person name="de Vos W.M."/>
            <person name="Barrangou R."/>
            <person name="Klaenhammer T.R."/>
            <person name="Caufield P.W."/>
            <person name="Cui Y."/>
            <person name="Zhang H."/>
            <person name="O'Toole P.W."/>
        </authorList>
    </citation>
    <scope>NUCLEOTIDE SEQUENCE [LARGE SCALE GENOMIC DNA]</scope>
    <source>
        <strain evidence="6 7">DSM 18527</strain>
    </source>
</reference>
<accession>A0A0R1XTA2</accession>
<dbReference type="InterPro" id="IPR050109">
    <property type="entry name" value="HTH-type_TetR-like_transc_reg"/>
</dbReference>
<dbReference type="EMBL" id="AZGA01000062">
    <property type="protein sequence ID" value="KRM32989.1"/>
    <property type="molecule type" value="Genomic_DNA"/>
</dbReference>
<evidence type="ECO:0000256" key="2">
    <source>
        <dbReference type="ARBA" id="ARBA00023125"/>
    </source>
</evidence>
<dbReference type="Gene3D" id="1.10.357.10">
    <property type="entry name" value="Tetracycline Repressor, domain 2"/>
    <property type="match status" value="1"/>
</dbReference>
<dbReference type="PROSITE" id="PS50977">
    <property type="entry name" value="HTH_TETR_2"/>
    <property type="match status" value="1"/>
</dbReference>
<dbReference type="GO" id="GO:0000976">
    <property type="term" value="F:transcription cis-regulatory region binding"/>
    <property type="evidence" value="ECO:0007669"/>
    <property type="project" value="TreeGrafter"/>
</dbReference>
<dbReference type="InterPro" id="IPR009057">
    <property type="entry name" value="Homeodomain-like_sf"/>
</dbReference>
<dbReference type="PANTHER" id="PTHR30055">
    <property type="entry name" value="HTH-TYPE TRANSCRIPTIONAL REGULATOR RUTR"/>
    <property type="match status" value="1"/>
</dbReference>
<dbReference type="PANTHER" id="PTHR30055:SF234">
    <property type="entry name" value="HTH-TYPE TRANSCRIPTIONAL REGULATOR BETI"/>
    <property type="match status" value="1"/>
</dbReference>
<dbReference type="Proteomes" id="UP000051236">
    <property type="component" value="Unassembled WGS sequence"/>
</dbReference>
<dbReference type="PRINTS" id="PR00455">
    <property type="entry name" value="HTHTETR"/>
</dbReference>
<dbReference type="InterPro" id="IPR041483">
    <property type="entry name" value="TetR_C_34"/>
</dbReference>
<evidence type="ECO:0000313" key="6">
    <source>
        <dbReference type="EMBL" id="KRM32989.1"/>
    </source>
</evidence>
<sequence>MFKMGNAMTTNQKLEKSAQIAQAALQLFKERAFDEITMAQIAKRAGVAKGTLFNYYQSKENIFMNLLLTGYQTYFSELARRVKQLGQLSLPDFKRLMLQETTTLIEDHAVLLRLNALRGPILERKADKAQTIVGRQKLYDISQQLSQDIAQRVDCLSTETINHLFVTQSAIISGLMNLSGLEQFDHEQIPVGLFDFQVAVEPEARQIFGLYMTGLFKEQKADD</sequence>
<feature type="DNA-binding region" description="H-T-H motif" evidence="4">
    <location>
        <begin position="37"/>
        <end position="56"/>
    </location>
</feature>
<name>A0A0R1XTA2_9LACO</name>
<evidence type="ECO:0000256" key="3">
    <source>
        <dbReference type="ARBA" id="ARBA00023163"/>
    </source>
</evidence>
<feature type="domain" description="HTH tetR-type" evidence="5">
    <location>
        <begin position="14"/>
        <end position="74"/>
    </location>
</feature>
<dbReference type="Pfam" id="PF17929">
    <property type="entry name" value="TetR_C_34"/>
    <property type="match status" value="1"/>
</dbReference>
<keyword evidence="1" id="KW-0805">Transcription regulation</keyword>
<dbReference type="PATRIC" id="fig|1423734.3.peg.78"/>
<evidence type="ECO:0000313" key="7">
    <source>
        <dbReference type="Proteomes" id="UP000051236"/>
    </source>
</evidence>
<keyword evidence="2 4" id="KW-0238">DNA-binding</keyword>
<dbReference type="SUPFAM" id="SSF46689">
    <property type="entry name" value="Homeodomain-like"/>
    <property type="match status" value="1"/>
</dbReference>
<dbReference type="eggNOG" id="COG1309">
    <property type="taxonomic scope" value="Bacteria"/>
</dbReference>
<dbReference type="AlphaFoldDB" id="A0A0R1XTA2"/>
<dbReference type="GO" id="GO:0003700">
    <property type="term" value="F:DNA-binding transcription factor activity"/>
    <property type="evidence" value="ECO:0007669"/>
    <property type="project" value="TreeGrafter"/>
</dbReference>
<evidence type="ECO:0000256" key="4">
    <source>
        <dbReference type="PROSITE-ProRule" id="PRU00335"/>
    </source>
</evidence>
<organism evidence="6 7">
    <name type="scientific">Agrilactobacillus composti DSM 18527 = JCM 14202</name>
    <dbReference type="NCBI Taxonomy" id="1423734"/>
    <lineage>
        <taxon>Bacteria</taxon>
        <taxon>Bacillati</taxon>
        <taxon>Bacillota</taxon>
        <taxon>Bacilli</taxon>
        <taxon>Lactobacillales</taxon>
        <taxon>Lactobacillaceae</taxon>
        <taxon>Agrilactobacillus</taxon>
    </lineage>
</organism>
<dbReference type="STRING" id="1423734.FC83_GL000079"/>
<evidence type="ECO:0000256" key="1">
    <source>
        <dbReference type="ARBA" id="ARBA00023015"/>
    </source>
</evidence>
<comment type="caution">
    <text evidence="6">The sequence shown here is derived from an EMBL/GenBank/DDBJ whole genome shotgun (WGS) entry which is preliminary data.</text>
</comment>
<evidence type="ECO:0000259" key="5">
    <source>
        <dbReference type="PROSITE" id="PS50977"/>
    </source>
</evidence>